<keyword evidence="2" id="KW-1185">Reference proteome</keyword>
<dbReference type="Proteomes" id="UP000821865">
    <property type="component" value="Chromosome 9"/>
</dbReference>
<reference evidence="1" key="1">
    <citation type="submission" date="2020-05" db="EMBL/GenBank/DDBJ databases">
        <title>Large-scale comparative analyses of tick genomes elucidate their genetic diversity and vector capacities.</title>
        <authorList>
            <person name="Jia N."/>
            <person name="Wang J."/>
            <person name="Shi W."/>
            <person name="Du L."/>
            <person name="Sun Y."/>
            <person name="Zhan W."/>
            <person name="Jiang J."/>
            <person name="Wang Q."/>
            <person name="Zhang B."/>
            <person name="Ji P."/>
            <person name="Sakyi L.B."/>
            <person name="Cui X."/>
            <person name="Yuan T."/>
            <person name="Jiang B."/>
            <person name="Yang W."/>
            <person name="Lam T.T.-Y."/>
            <person name="Chang Q."/>
            <person name="Ding S."/>
            <person name="Wang X."/>
            <person name="Zhu J."/>
            <person name="Ruan X."/>
            <person name="Zhao L."/>
            <person name="Wei J."/>
            <person name="Que T."/>
            <person name="Du C."/>
            <person name="Cheng J."/>
            <person name="Dai P."/>
            <person name="Han X."/>
            <person name="Huang E."/>
            <person name="Gao Y."/>
            <person name="Liu J."/>
            <person name="Shao H."/>
            <person name="Ye R."/>
            <person name="Li L."/>
            <person name="Wei W."/>
            <person name="Wang X."/>
            <person name="Wang C."/>
            <person name="Yang T."/>
            <person name="Huo Q."/>
            <person name="Li W."/>
            <person name="Guo W."/>
            <person name="Chen H."/>
            <person name="Zhou L."/>
            <person name="Ni X."/>
            <person name="Tian J."/>
            <person name="Zhou Y."/>
            <person name="Sheng Y."/>
            <person name="Liu T."/>
            <person name="Pan Y."/>
            <person name="Xia L."/>
            <person name="Li J."/>
            <person name="Zhao F."/>
            <person name="Cao W."/>
        </authorList>
    </citation>
    <scope>NUCLEOTIDE SEQUENCE</scope>
    <source>
        <strain evidence="1">Dsil-2018</strain>
    </source>
</reference>
<protein>
    <submittedName>
        <fullName evidence="1">Uncharacterized protein</fullName>
    </submittedName>
</protein>
<proteinExistence type="predicted"/>
<accession>A0ACB8C4M0</accession>
<evidence type="ECO:0000313" key="1">
    <source>
        <dbReference type="EMBL" id="KAH7933793.1"/>
    </source>
</evidence>
<gene>
    <name evidence="1" type="ORF">HPB49_017368</name>
</gene>
<comment type="caution">
    <text evidence="1">The sequence shown here is derived from an EMBL/GenBank/DDBJ whole genome shotgun (WGS) entry which is preliminary data.</text>
</comment>
<organism evidence="1 2">
    <name type="scientific">Dermacentor silvarum</name>
    <name type="common">Tick</name>
    <dbReference type="NCBI Taxonomy" id="543639"/>
    <lineage>
        <taxon>Eukaryota</taxon>
        <taxon>Metazoa</taxon>
        <taxon>Ecdysozoa</taxon>
        <taxon>Arthropoda</taxon>
        <taxon>Chelicerata</taxon>
        <taxon>Arachnida</taxon>
        <taxon>Acari</taxon>
        <taxon>Parasitiformes</taxon>
        <taxon>Ixodida</taxon>
        <taxon>Ixodoidea</taxon>
        <taxon>Ixodidae</taxon>
        <taxon>Rhipicephalinae</taxon>
        <taxon>Dermacentor</taxon>
    </lineage>
</organism>
<evidence type="ECO:0000313" key="2">
    <source>
        <dbReference type="Proteomes" id="UP000821865"/>
    </source>
</evidence>
<dbReference type="EMBL" id="CM023478">
    <property type="protein sequence ID" value="KAH7933793.1"/>
    <property type="molecule type" value="Genomic_DNA"/>
</dbReference>
<sequence length="384" mass="40810">MRIKKKAIAAVLISSNCCEIKNCERVHTPSQSREEKSSEKPDRGGPRLAEGRFRITRGSSLPTNSIWNFVASRQCSGHFVEAGKRPGLLPSVSREIPQGRHDVPEASLAESRVAARKSSRGRRGGGERLSPTLSQSPERATDVVAPAELRERQGQGAATSSAAGSSRTVAHRLIPAQSAMERLALLFLLVVAVQAAVREREDPPSAGCQLGAKLFGHGARVPRSDPCERCLCFAAQVICWQERCPNQTRAGCRERRMPGVCCPALECSDAPAPEKAGPAVAEAAAAAAPDPIQAEPVVVEATLHEGQQHPGQQGCVLGGQRFALGDLVPRASGPCMQCRCADGPRLLCRATPCGGPVMLGSSSPRRPPPPTHTVRRITPTLVLP</sequence>
<name>A0ACB8C4M0_DERSI</name>